<evidence type="ECO:0000259" key="4">
    <source>
        <dbReference type="Pfam" id="PF01656"/>
    </source>
</evidence>
<dbReference type="SUPFAM" id="SSF52317">
    <property type="entry name" value="Class I glutamine amidotransferase-like"/>
    <property type="match status" value="1"/>
</dbReference>
<name>A0A644V1N5_9ZZZZ</name>
<dbReference type="GO" id="GO:0003824">
    <property type="term" value="F:catalytic activity"/>
    <property type="evidence" value="ECO:0007669"/>
    <property type="project" value="InterPro"/>
</dbReference>
<dbReference type="Gene3D" id="3.40.50.880">
    <property type="match status" value="1"/>
</dbReference>
<feature type="domain" description="CobB/CobQ-like glutamine amidotransferase" evidence="5">
    <location>
        <begin position="258"/>
        <end position="442"/>
    </location>
</feature>
<dbReference type="EMBL" id="VSSQ01000200">
    <property type="protein sequence ID" value="MPL85147.1"/>
    <property type="molecule type" value="Genomic_DNA"/>
</dbReference>
<dbReference type="InterPro" id="IPR027417">
    <property type="entry name" value="P-loop_NTPase"/>
</dbReference>
<dbReference type="CDD" id="cd01750">
    <property type="entry name" value="GATase1_CobQ"/>
    <property type="match status" value="1"/>
</dbReference>
<dbReference type="Pfam" id="PF01656">
    <property type="entry name" value="CbiA"/>
    <property type="match status" value="1"/>
</dbReference>
<dbReference type="UniPathway" id="UPA00148"/>
<dbReference type="InterPro" id="IPR002586">
    <property type="entry name" value="CobQ/CobB/MinD/ParA_Nub-bd_dom"/>
</dbReference>
<dbReference type="SUPFAM" id="SSF52540">
    <property type="entry name" value="P-loop containing nucleoside triphosphate hydrolases"/>
    <property type="match status" value="1"/>
</dbReference>
<comment type="caution">
    <text evidence="6">The sequence shown here is derived from an EMBL/GenBank/DDBJ whole genome shotgun (WGS) entry which is preliminary data.</text>
</comment>
<keyword evidence="3" id="KW-0315">Glutamine amidotransferase</keyword>
<dbReference type="CDD" id="cd05389">
    <property type="entry name" value="CobQ_N"/>
    <property type="match status" value="1"/>
</dbReference>
<accession>A0A644V1N5</accession>
<feature type="domain" description="CobQ/CobB/MinD/ParA nucleotide binding" evidence="4">
    <location>
        <begin position="7"/>
        <end position="238"/>
    </location>
</feature>
<dbReference type="InterPro" id="IPR011698">
    <property type="entry name" value="GATase_3"/>
</dbReference>
<dbReference type="PROSITE" id="PS51274">
    <property type="entry name" value="GATASE_COBBQ"/>
    <property type="match status" value="1"/>
</dbReference>
<gene>
    <name evidence="6" type="primary">cobQ_8</name>
    <name evidence="6" type="ORF">SDC9_31115</name>
</gene>
<evidence type="ECO:0000259" key="5">
    <source>
        <dbReference type="Pfam" id="PF07685"/>
    </source>
</evidence>
<sequence length="492" mass="54498">MKHLKPLMFVGTCSDAGKSIINTAFCRILKQDGYLPAPFKAQNMSLNSYPTPEGGEIGRAQVVQAEAAGVIPHTDMNPVLLKPTNNKSSQVILNGKPMGNLSAVDYFGDHLRKGELFEAALAAFKRLDAAYNPVVLEGAGSISEINLRDRDITNMRMAMAVGAATYLVADIDRGGVFGSVYGTIQLLRPEERALIKGIIINKFRGDIRLFETGKQLMEELTGIPVTGIIPYFTDIRIEEEDSVALESKRRQANGNRINVAIVHLRRLSNFTDFNVLEMDPRFHTYFTDQPDEIEKADIVVLPGTKNTLGDLQDIRSNGIASAIVKAYKAGKKVIGICGGYQMMGMQVEDPQHLEGSIPLLSGLGLLPMRTVIESEKVIRQTRFRFLDKADLCNGYEIHMGKTSLIDKVADSPLVVMEDGRTDGYLVDNRCWGSYMHGILDNPAVLDYLAEGLVKEDASLFNYAEFKEKQYDKLADHVRAHVDMDAIYRSLTE</sequence>
<dbReference type="PANTHER" id="PTHR21343">
    <property type="entry name" value="DETHIOBIOTIN SYNTHETASE"/>
    <property type="match status" value="1"/>
</dbReference>
<dbReference type="HAMAP" id="MF_00028">
    <property type="entry name" value="CobQ"/>
    <property type="match status" value="1"/>
</dbReference>
<dbReference type="PANTHER" id="PTHR21343:SF1">
    <property type="entry name" value="COBYRIC ACID SYNTHASE"/>
    <property type="match status" value="1"/>
</dbReference>
<dbReference type="InterPro" id="IPR047045">
    <property type="entry name" value="CobQ_N"/>
</dbReference>
<dbReference type="NCBIfam" id="NF001989">
    <property type="entry name" value="PRK00784.1"/>
    <property type="match status" value="1"/>
</dbReference>
<keyword evidence="2" id="KW-0169">Cobalamin biosynthesis</keyword>
<comment type="pathway">
    <text evidence="1">Cofactor biosynthesis; adenosylcobalamin biosynthesis.</text>
</comment>
<dbReference type="InterPro" id="IPR004459">
    <property type="entry name" value="CobQ_synth"/>
</dbReference>
<dbReference type="InterPro" id="IPR033949">
    <property type="entry name" value="CobQ_GATase1"/>
</dbReference>
<evidence type="ECO:0000313" key="6">
    <source>
        <dbReference type="EMBL" id="MPL85147.1"/>
    </source>
</evidence>
<organism evidence="6">
    <name type="scientific">bioreactor metagenome</name>
    <dbReference type="NCBI Taxonomy" id="1076179"/>
    <lineage>
        <taxon>unclassified sequences</taxon>
        <taxon>metagenomes</taxon>
        <taxon>ecological metagenomes</taxon>
    </lineage>
</organism>
<evidence type="ECO:0000256" key="1">
    <source>
        <dbReference type="ARBA" id="ARBA00004953"/>
    </source>
</evidence>
<protein>
    <submittedName>
        <fullName evidence="6">Cobyric acid synthase</fullName>
    </submittedName>
</protein>
<evidence type="ECO:0000256" key="3">
    <source>
        <dbReference type="ARBA" id="ARBA00022962"/>
    </source>
</evidence>
<reference evidence="6" key="1">
    <citation type="submission" date="2019-08" db="EMBL/GenBank/DDBJ databases">
        <authorList>
            <person name="Kucharzyk K."/>
            <person name="Murdoch R.W."/>
            <person name="Higgins S."/>
            <person name="Loffler F."/>
        </authorList>
    </citation>
    <scope>NUCLEOTIDE SEQUENCE</scope>
</reference>
<proteinExistence type="inferred from homology"/>
<evidence type="ECO:0000256" key="2">
    <source>
        <dbReference type="ARBA" id="ARBA00022573"/>
    </source>
</evidence>
<dbReference type="Gene3D" id="3.40.50.300">
    <property type="entry name" value="P-loop containing nucleotide triphosphate hydrolases"/>
    <property type="match status" value="1"/>
</dbReference>
<dbReference type="AlphaFoldDB" id="A0A644V1N5"/>
<dbReference type="Pfam" id="PF07685">
    <property type="entry name" value="GATase_3"/>
    <property type="match status" value="1"/>
</dbReference>
<dbReference type="InterPro" id="IPR029062">
    <property type="entry name" value="Class_I_gatase-like"/>
</dbReference>
<dbReference type="GO" id="GO:0009236">
    <property type="term" value="P:cobalamin biosynthetic process"/>
    <property type="evidence" value="ECO:0007669"/>
    <property type="project" value="UniProtKB-UniPathway"/>
</dbReference>
<dbReference type="NCBIfam" id="TIGR00313">
    <property type="entry name" value="cobQ"/>
    <property type="match status" value="1"/>
</dbReference>